<evidence type="ECO:0000313" key="2">
    <source>
        <dbReference type="Proteomes" id="UP000770661"/>
    </source>
</evidence>
<keyword evidence="2" id="KW-1185">Reference proteome</keyword>
<dbReference type="AlphaFoldDB" id="A0A8J5CGX1"/>
<reference evidence="1" key="1">
    <citation type="submission" date="2020-07" db="EMBL/GenBank/DDBJ databases">
        <title>The High-quality genome of the commercially important snow crab, Chionoecetes opilio.</title>
        <authorList>
            <person name="Jeong J.-H."/>
            <person name="Ryu S."/>
        </authorList>
    </citation>
    <scope>NUCLEOTIDE SEQUENCE</scope>
    <source>
        <strain evidence="1">MADBK_172401_WGS</strain>
        <tissue evidence="1">Digestive gland</tissue>
    </source>
</reference>
<protein>
    <submittedName>
        <fullName evidence="1">Uncharacterized protein</fullName>
    </submittedName>
</protein>
<comment type="caution">
    <text evidence="1">The sequence shown here is derived from an EMBL/GenBank/DDBJ whole genome shotgun (WGS) entry which is preliminary data.</text>
</comment>
<accession>A0A8J5CGX1</accession>
<dbReference type="EMBL" id="JACEEZ010024227">
    <property type="protein sequence ID" value="KAG0710404.1"/>
    <property type="molecule type" value="Genomic_DNA"/>
</dbReference>
<dbReference type="Proteomes" id="UP000770661">
    <property type="component" value="Unassembled WGS sequence"/>
</dbReference>
<dbReference type="OrthoDB" id="6362520at2759"/>
<name>A0A8J5CGX1_CHIOP</name>
<evidence type="ECO:0000313" key="1">
    <source>
        <dbReference type="EMBL" id="KAG0710404.1"/>
    </source>
</evidence>
<sequence>MAVCADATSVPQPECINFCPVGTFGNYECCDDHPGRCPYRPDCPENSDSRSGGPVAYPRLILDSPPQHNRLRGRCGGAGKQRPHSVYHRATVLPRAPSLPLVATSVSVTSPPRPLSQCPSPVGGTAWESTTVTLAFHSMVVLPWPGVLLLHCLCMLNMGGEPCDRTLCPCWVNGLECRTKWYILSVSVGDASYGKHGSRDDEGGMLRLLVGWSCGSVTKSH</sequence>
<organism evidence="1 2">
    <name type="scientific">Chionoecetes opilio</name>
    <name type="common">Atlantic snow crab</name>
    <name type="synonym">Cancer opilio</name>
    <dbReference type="NCBI Taxonomy" id="41210"/>
    <lineage>
        <taxon>Eukaryota</taxon>
        <taxon>Metazoa</taxon>
        <taxon>Ecdysozoa</taxon>
        <taxon>Arthropoda</taxon>
        <taxon>Crustacea</taxon>
        <taxon>Multicrustacea</taxon>
        <taxon>Malacostraca</taxon>
        <taxon>Eumalacostraca</taxon>
        <taxon>Eucarida</taxon>
        <taxon>Decapoda</taxon>
        <taxon>Pleocyemata</taxon>
        <taxon>Brachyura</taxon>
        <taxon>Eubrachyura</taxon>
        <taxon>Majoidea</taxon>
        <taxon>Majidae</taxon>
        <taxon>Chionoecetes</taxon>
    </lineage>
</organism>
<proteinExistence type="predicted"/>
<gene>
    <name evidence="1" type="ORF">GWK47_002480</name>
</gene>